<gene>
    <name evidence="6 8" type="primary">mtnB</name>
    <name evidence="8" type="ORF">Mal64_39520</name>
</gene>
<dbReference type="EC" id="4.2.1.109" evidence="6"/>
<feature type="binding site" evidence="6">
    <location>
        <position position="102"/>
    </location>
    <ligand>
        <name>Zn(2+)</name>
        <dbReference type="ChEBI" id="CHEBI:29105"/>
    </ligand>
</feature>
<dbReference type="AlphaFoldDB" id="A0A5C5ZFI2"/>
<comment type="catalytic activity">
    <reaction evidence="6">
        <text>5-(methylsulfanyl)-D-ribulose 1-phosphate = 5-methylsulfanyl-2,3-dioxopentyl phosphate + H2O</text>
        <dbReference type="Rhea" id="RHEA:15549"/>
        <dbReference type="ChEBI" id="CHEBI:15377"/>
        <dbReference type="ChEBI" id="CHEBI:58548"/>
        <dbReference type="ChEBI" id="CHEBI:58828"/>
        <dbReference type="EC" id="4.2.1.109"/>
    </reaction>
</comment>
<evidence type="ECO:0000256" key="2">
    <source>
        <dbReference type="ARBA" id="ARBA00022723"/>
    </source>
</evidence>
<name>A0A5C5ZFI2_9BACT</name>
<feature type="binding site" evidence="6">
    <location>
        <position position="100"/>
    </location>
    <ligand>
        <name>Zn(2+)</name>
        <dbReference type="ChEBI" id="CHEBI:29105"/>
    </ligand>
</feature>
<comment type="function">
    <text evidence="6">Catalyzes the dehydration of methylthioribulose-1-phosphate (MTRu-1-P) into 2,3-diketo-5-methylthiopentyl-1-phosphate (DK-MTP-1-P).</text>
</comment>
<evidence type="ECO:0000256" key="1">
    <source>
        <dbReference type="ARBA" id="ARBA00022605"/>
    </source>
</evidence>
<dbReference type="Gene3D" id="3.40.225.10">
    <property type="entry name" value="Class II aldolase/adducin N-terminal domain"/>
    <property type="match status" value="1"/>
</dbReference>
<keyword evidence="4 6" id="KW-0486">Methionine biosynthesis</keyword>
<dbReference type="InterPro" id="IPR036409">
    <property type="entry name" value="Aldolase_II/adducin_N_sf"/>
</dbReference>
<dbReference type="GO" id="GO:0008270">
    <property type="term" value="F:zinc ion binding"/>
    <property type="evidence" value="ECO:0007669"/>
    <property type="project" value="UniProtKB-UniRule"/>
</dbReference>
<organism evidence="8 9">
    <name type="scientific">Pseudobythopirellula maris</name>
    <dbReference type="NCBI Taxonomy" id="2527991"/>
    <lineage>
        <taxon>Bacteria</taxon>
        <taxon>Pseudomonadati</taxon>
        <taxon>Planctomycetota</taxon>
        <taxon>Planctomycetia</taxon>
        <taxon>Pirellulales</taxon>
        <taxon>Lacipirellulaceae</taxon>
        <taxon>Pseudobythopirellula</taxon>
    </lineage>
</organism>
<comment type="cofactor">
    <cofactor evidence="6">
        <name>Zn(2+)</name>
        <dbReference type="ChEBI" id="CHEBI:29105"/>
    </cofactor>
    <text evidence="6">Binds 1 zinc ion per subunit.</text>
</comment>
<dbReference type="SUPFAM" id="SSF53639">
    <property type="entry name" value="AraD/HMP-PK domain-like"/>
    <property type="match status" value="1"/>
</dbReference>
<reference evidence="8 9" key="1">
    <citation type="submission" date="2019-02" db="EMBL/GenBank/DDBJ databases">
        <title>Deep-cultivation of Planctomycetes and their phenomic and genomic characterization uncovers novel biology.</title>
        <authorList>
            <person name="Wiegand S."/>
            <person name="Jogler M."/>
            <person name="Boedeker C."/>
            <person name="Pinto D."/>
            <person name="Vollmers J."/>
            <person name="Rivas-Marin E."/>
            <person name="Kohn T."/>
            <person name="Peeters S.H."/>
            <person name="Heuer A."/>
            <person name="Rast P."/>
            <person name="Oberbeckmann S."/>
            <person name="Bunk B."/>
            <person name="Jeske O."/>
            <person name="Meyerdierks A."/>
            <person name="Storesund J.E."/>
            <person name="Kallscheuer N."/>
            <person name="Luecker S."/>
            <person name="Lage O.M."/>
            <person name="Pohl T."/>
            <person name="Merkel B.J."/>
            <person name="Hornburger P."/>
            <person name="Mueller R.-W."/>
            <person name="Bruemmer F."/>
            <person name="Labrenz M."/>
            <person name="Spormann A.M."/>
            <person name="Op Den Camp H."/>
            <person name="Overmann J."/>
            <person name="Amann R."/>
            <person name="Jetten M.S.M."/>
            <person name="Mascher T."/>
            <person name="Medema M.H."/>
            <person name="Devos D.P."/>
            <person name="Kaster A.-K."/>
            <person name="Ovreas L."/>
            <person name="Rohde M."/>
            <person name="Galperin M.Y."/>
            <person name="Jogler C."/>
        </authorList>
    </citation>
    <scope>NUCLEOTIDE SEQUENCE [LARGE SCALE GENOMIC DNA]</scope>
    <source>
        <strain evidence="8 9">Mal64</strain>
    </source>
</reference>
<keyword evidence="2 6" id="KW-0479">Metal-binding</keyword>
<dbReference type="Pfam" id="PF00596">
    <property type="entry name" value="Aldolase_II"/>
    <property type="match status" value="1"/>
</dbReference>
<comment type="caution">
    <text evidence="8">The sequence shown here is derived from an EMBL/GenBank/DDBJ whole genome shotgun (WGS) entry which is preliminary data.</text>
</comment>
<dbReference type="HAMAP" id="MF_01677">
    <property type="entry name" value="Salvage_MtnB"/>
    <property type="match status" value="1"/>
</dbReference>
<dbReference type="PANTHER" id="PTHR10640:SF7">
    <property type="entry name" value="METHYLTHIORIBULOSE-1-PHOSPHATE DEHYDRATASE"/>
    <property type="match status" value="1"/>
</dbReference>
<evidence type="ECO:0000259" key="7">
    <source>
        <dbReference type="SMART" id="SM01007"/>
    </source>
</evidence>
<feature type="domain" description="Class II aldolase/adducin N-terminal" evidence="7">
    <location>
        <begin position="12"/>
        <end position="205"/>
    </location>
</feature>
<dbReference type="UniPathway" id="UPA00904">
    <property type="reaction ID" value="UER00875"/>
</dbReference>
<evidence type="ECO:0000256" key="4">
    <source>
        <dbReference type="ARBA" id="ARBA00023167"/>
    </source>
</evidence>
<dbReference type="InterPro" id="IPR001303">
    <property type="entry name" value="Aldolase_II/adducin_N"/>
</dbReference>
<dbReference type="GO" id="GO:0005737">
    <property type="term" value="C:cytoplasm"/>
    <property type="evidence" value="ECO:0007669"/>
    <property type="project" value="UniProtKB-UniRule"/>
</dbReference>
<proteinExistence type="inferred from homology"/>
<dbReference type="EMBL" id="SJPQ01000006">
    <property type="protein sequence ID" value="TWT86209.1"/>
    <property type="molecule type" value="Genomic_DNA"/>
</dbReference>
<dbReference type="SMART" id="SM01007">
    <property type="entry name" value="Aldolase_II"/>
    <property type="match status" value="1"/>
</dbReference>
<comment type="pathway">
    <text evidence="6">Amino-acid biosynthesis; L-methionine biosynthesis via salvage pathway; L-methionine from S-methyl-5-thio-alpha-D-ribose 1-phosphate: step 2/6.</text>
</comment>
<dbReference type="GO" id="GO:0046570">
    <property type="term" value="F:methylthioribulose 1-phosphate dehydratase activity"/>
    <property type="evidence" value="ECO:0007669"/>
    <property type="project" value="UniProtKB-UniRule"/>
</dbReference>
<evidence type="ECO:0000313" key="9">
    <source>
        <dbReference type="Proteomes" id="UP000315440"/>
    </source>
</evidence>
<dbReference type="InterPro" id="IPR017714">
    <property type="entry name" value="MethylthioRu-1-P_deHdtase_MtnB"/>
</dbReference>
<evidence type="ECO:0000256" key="3">
    <source>
        <dbReference type="ARBA" id="ARBA00022833"/>
    </source>
</evidence>
<comment type="similarity">
    <text evidence="6">Belongs to the aldolase class II family. MtnB subfamily.</text>
</comment>
<accession>A0A5C5ZFI2</accession>
<keyword evidence="3 6" id="KW-0862">Zinc</keyword>
<dbReference type="GO" id="GO:0019509">
    <property type="term" value="P:L-methionine salvage from methylthioadenosine"/>
    <property type="evidence" value="ECO:0007669"/>
    <property type="project" value="UniProtKB-UniRule"/>
</dbReference>
<evidence type="ECO:0000313" key="8">
    <source>
        <dbReference type="EMBL" id="TWT86209.1"/>
    </source>
</evidence>
<evidence type="ECO:0000256" key="5">
    <source>
        <dbReference type="ARBA" id="ARBA00023239"/>
    </source>
</evidence>
<keyword evidence="5 6" id="KW-0456">Lyase</keyword>
<dbReference type="Proteomes" id="UP000315440">
    <property type="component" value="Unassembled WGS sequence"/>
</dbReference>
<sequence length="212" mass="22995">MPAMTEEALLLDDLSATGADFHRRGWSLATSSNFSVRVGDDPLELMITKSGKDKGRLGREDYVRVGVDGRPTESGAAKSSAETMLHVVLADAAGAGSVLHTHSVWDAATGERGLEAGGVEIAGYEMLKGLDGIATHDTAKWIDVFPNTQDIPRLAEEVRARLADPQRPMQHGFLIHRHGLYAWGADIAAARRHIEAFQYLFECEARRLAACS</sequence>
<dbReference type="PANTHER" id="PTHR10640">
    <property type="entry name" value="METHYLTHIORIBULOSE-1-PHOSPHATE DEHYDRATASE"/>
    <property type="match status" value="1"/>
</dbReference>
<keyword evidence="9" id="KW-1185">Reference proteome</keyword>
<keyword evidence="1 6" id="KW-0028">Amino-acid biosynthesis</keyword>
<protein>
    <recommendedName>
        <fullName evidence="6">Methylthioribulose-1-phosphate dehydratase</fullName>
        <shortName evidence="6">MTRu-1-P dehydratase</shortName>
        <ecNumber evidence="6">4.2.1.109</ecNumber>
    </recommendedName>
</protein>
<evidence type="ECO:0000256" key="6">
    <source>
        <dbReference type="HAMAP-Rule" id="MF_01677"/>
    </source>
</evidence>
<dbReference type="NCBIfam" id="TIGR03328">
    <property type="entry name" value="salvage_mtnB"/>
    <property type="match status" value="1"/>
</dbReference>
<dbReference type="RefSeq" id="WP_197525908.1">
    <property type="nucleotide sequence ID" value="NZ_SJPQ01000006.1"/>
</dbReference>